<evidence type="ECO:0000256" key="1">
    <source>
        <dbReference type="SAM" id="MobiDB-lite"/>
    </source>
</evidence>
<feature type="compositionally biased region" description="Low complexity" evidence="1">
    <location>
        <begin position="158"/>
        <end position="169"/>
    </location>
</feature>
<protein>
    <submittedName>
        <fullName evidence="2">Uncharacterized protein</fullName>
    </submittedName>
</protein>
<evidence type="ECO:0000313" key="3">
    <source>
        <dbReference type="Proteomes" id="UP001165122"/>
    </source>
</evidence>
<name>A0A9W6ZBV8_9STRA</name>
<comment type="caution">
    <text evidence="2">The sequence shown here is derived from an EMBL/GenBank/DDBJ whole genome shotgun (WGS) entry which is preliminary data.</text>
</comment>
<keyword evidence="3" id="KW-1185">Reference proteome</keyword>
<proteinExistence type="predicted"/>
<gene>
    <name evidence="2" type="ORF">TrLO_g2522</name>
</gene>
<organism evidence="2 3">
    <name type="scientific">Triparma laevis f. longispina</name>
    <dbReference type="NCBI Taxonomy" id="1714387"/>
    <lineage>
        <taxon>Eukaryota</taxon>
        <taxon>Sar</taxon>
        <taxon>Stramenopiles</taxon>
        <taxon>Ochrophyta</taxon>
        <taxon>Bolidophyceae</taxon>
        <taxon>Parmales</taxon>
        <taxon>Triparmaceae</taxon>
        <taxon>Triparma</taxon>
    </lineage>
</organism>
<accession>A0A9W6ZBV8</accession>
<dbReference type="EMBL" id="BRXW01000407">
    <property type="protein sequence ID" value="GMH51597.1"/>
    <property type="molecule type" value="Genomic_DNA"/>
</dbReference>
<dbReference type="AlphaFoldDB" id="A0A9W6ZBV8"/>
<sequence length="169" mass="18893">MSYVLASKEEERRHSATARELWMQWFGKDSDDLVPTTAAFGEEVEMEVEVEESAVVVDTTLARKRPHNLERDKRGNIIRACGIVGCQYKTGLLENMQRLKASKHGINVVWFSSDQDNCDFKANKQATSNNTNKVFTTSTPSGTSAIHANTKPSKRATSNHTNEESTNNN</sequence>
<dbReference type="OrthoDB" id="3561125at2759"/>
<feature type="region of interest" description="Disordered" evidence="1">
    <location>
        <begin position="131"/>
        <end position="169"/>
    </location>
</feature>
<evidence type="ECO:0000313" key="2">
    <source>
        <dbReference type="EMBL" id="GMH51597.1"/>
    </source>
</evidence>
<dbReference type="Proteomes" id="UP001165122">
    <property type="component" value="Unassembled WGS sequence"/>
</dbReference>
<feature type="compositionally biased region" description="Polar residues" evidence="1">
    <location>
        <begin position="131"/>
        <end position="151"/>
    </location>
</feature>
<reference evidence="3" key="1">
    <citation type="journal article" date="2023" name="Commun. Biol.">
        <title>Genome analysis of Parmales, the sister group of diatoms, reveals the evolutionary specialization of diatoms from phago-mixotrophs to photoautotrophs.</title>
        <authorList>
            <person name="Ban H."/>
            <person name="Sato S."/>
            <person name="Yoshikawa S."/>
            <person name="Yamada K."/>
            <person name="Nakamura Y."/>
            <person name="Ichinomiya M."/>
            <person name="Sato N."/>
            <person name="Blanc-Mathieu R."/>
            <person name="Endo H."/>
            <person name="Kuwata A."/>
            <person name="Ogata H."/>
        </authorList>
    </citation>
    <scope>NUCLEOTIDE SEQUENCE [LARGE SCALE GENOMIC DNA]</scope>
    <source>
        <strain evidence="3">NIES 3700</strain>
    </source>
</reference>